<keyword evidence="2 5" id="KW-0812">Transmembrane</keyword>
<protein>
    <recommendedName>
        <fullName evidence="7">TLC domain-containing protein</fullName>
    </recommendedName>
</protein>
<organism evidence="8 9">
    <name type="scientific">Owenia fusiformis</name>
    <name type="common">Polychaete worm</name>
    <dbReference type="NCBI Taxonomy" id="6347"/>
    <lineage>
        <taxon>Eukaryota</taxon>
        <taxon>Metazoa</taxon>
        <taxon>Spiralia</taxon>
        <taxon>Lophotrochozoa</taxon>
        <taxon>Annelida</taxon>
        <taxon>Polychaeta</taxon>
        <taxon>Sedentaria</taxon>
        <taxon>Canalipalpata</taxon>
        <taxon>Sabellida</taxon>
        <taxon>Oweniida</taxon>
        <taxon>Oweniidae</taxon>
        <taxon>Owenia</taxon>
    </lineage>
</organism>
<evidence type="ECO:0000256" key="2">
    <source>
        <dbReference type="ARBA" id="ARBA00022692"/>
    </source>
</evidence>
<dbReference type="GO" id="GO:0016020">
    <property type="term" value="C:membrane"/>
    <property type="evidence" value="ECO:0007669"/>
    <property type="project" value="UniProtKB-SubCell"/>
</dbReference>
<proteinExistence type="predicted"/>
<dbReference type="EMBL" id="CAIIXF020000010">
    <property type="protein sequence ID" value="CAH1798131.1"/>
    <property type="molecule type" value="Genomic_DNA"/>
</dbReference>
<evidence type="ECO:0000313" key="9">
    <source>
        <dbReference type="Proteomes" id="UP000749559"/>
    </source>
</evidence>
<reference evidence="8" key="1">
    <citation type="submission" date="2022-03" db="EMBL/GenBank/DDBJ databases">
        <authorList>
            <person name="Martin C."/>
        </authorList>
    </citation>
    <scope>NUCLEOTIDE SEQUENCE</scope>
</reference>
<dbReference type="Pfam" id="PF03798">
    <property type="entry name" value="TRAM_LAG1_CLN8"/>
    <property type="match status" value="1"/>
</dbReference>
<feature type="transmembrane region" description="Helical" evidence="6">
    <location>
        <begin position="24"/>
        <end position="45"/>
    </location>
</feature>
<feature type="non-terminal residue" evidence="8">
    <location>
        <position position="166"/>
    </location>
</feature>
<dbReference type="PANTHER" id="PTHR31898">
    <property type="entry name" value="TRANSMEMBRANE PROTEIN 136"/>
    <property type="match status" value="1"/>
</dbReference>
<dbReference type="PANTHER" id="PTHR31898:SF1">
    <property type="entry name" value="TLC DOMAIN-CONTAINING PROTEIN 5"/>
    <property type="match status" value="1"/>
</dbReference>
<keyword evidence="3 6" id="KW-1133">Transmembrane helix</keyword>
<evidence type="ECO:0000256" key="4">
    <source>
        <dbReference type="ARBA" id="ARBA00023136"/>
    </source>
</evidence>
<dbReference type="PROSITE" id="PS50922">
    <property type="entry name" value="TLC"/>
    <property type="match status" value="1"/>
</dbReference>
<sequence>YTLEKYVKFENLRMEVTDYDGYDAILPVLSITLMWSTIYLTLCIVNPTRTYEWQCRIVTLLHAVSMVAVCGWCAFIQGPWPFTDPGGPNTQLQHMACMLSLGYFLFDFTWCIFSRTEGAIMMIHHLVSVLGLSMTVYRGIYGTEMIGTLFGTEISNPFLQIRWFFS</sequence>
<dbReference type="InterPro" id="IPR006634">
    <property type="entry name" value="TLC-dom"/>
</dbReference>
<evidence type="ECO:0000256" key="3">
    <source>
        <dbReference type="ARBA" id="ARBA00022989"/>
    </source>
</evidence>
<evidence type="ECO:0000313" key="8">
    <source>
        <dbReference type="EMBL" id="CAH1798131.1"/>
    </source>
</evidence>
<comment type="subcellular location">
    <subcellularLocation>
        <location evidence="1">Membrane</location>
        <topology evidence="1">Multi-pass membrane protein</topology>
    </subcellularLocation>
</comment>
<evidence type="ECO:0000256" key="6">
    <source>
        <dbReference type="SAM" id="Phobius"/>
    </source>
</evidence>
<evidence type="ECO:0000256" key="1">
    <source>
        <dbReference type="ARBA" id="ARBA00004141"/>
    </source>
</evidence>
<comment type="caution">
    <text evidence="8">The sequence shown here is derived from an EMBL/GenBank/DDBJ whole genome shotgun (WGS) entry which is preliminary data.</text>
</comment>
<name>A0A8S4Q2P7_OWEFU</name>
<feature type="transmembrane region" description="Helical" evidence="6">
    <location>
        <begin position="57"/>
        <end position="80"/>
    </location>
</feature>
<evidence type="ECO:0000256" key="5">
    <source>
        <dbReference type="PROSITE-ProRule" id="PRU00205"/>
    </source>
</evidence>
<keyword evidence="4 5" id="KW-0472">Membrane</keyword>
<feature type="transmembrane region" description="Helical" evidence="6">
    <location>
        <begin position="120"/>
        <end position="140"/>
    </location>
</feature>
<dbReference type="InterPro" id="IPR042512">
    <property type="entry name" value="TLCD5"/>
</dbReference>
<accession>A0A8S4Q2P7</accession>
<feature type="transmembrane region" description="Helical" evidence="6">
    <location>
        <begin position="92"/>
        <end position="113"/>
    </location>
</feature>
<dbReference type="Proteomes" id="UP000749559">
    <property type="component" value="Unassembled WGS sequence"/>
</dbReference>
<dbReference type="AlphaFoldDB" id="A0A8S4Q2P7"/>
<keyword evidence="9" id="KW-1185">Reference proteome</keyword>
<evidence type="ECO:0000259" key="7">
    <source>
        <dbReference type="PROSITE" id="PS50922"/>
    </source>
</evidence>
<gene>
    <name evidence="8" type="ORF">OFUS_LOCUS22307</name>
</gene>
<dbReference type="OrthoDB" id="506011at2759"/>
<feature type="domain" description="TLC" evidence="7">
    <location>
        <begin position="48"/>
        <end position="166"/>
    </location>
</feature>